<dbReference type="InterPro" id="IPR030934">
    <property type="entry name" value="Intein_C"/>
</dbReference>
<evidence type="ECO:0000256" key="17">
    <source>
        <dbReference type="RuleBase" id="RU362085"/>
    </source>
</evidence>
<dbReference type="NCBIfam" id="TIGR01443">
    <property type="entry name" value="intein_Cterm"/>
    <property type="match status" value="2"/>
</dbReference>
<protein>
    <recommendedName>
        <fullName evidence="16 17">Replicative DNA helicase</fullName>
        <ecNumber evidence="16 17">5.6.2.3</ecNumber>
    </recommendedName>
</protein>
<keyword evidence="12 17" id="KW-0238">DNA-binding</keyword>
<keyword evidence="5" id="KW-0677">Repeat</keyword>
<dbReference type="Pfam" id="PF14890">
    <property type="entry name" value="Intein_splicing"/>
    <property type="match status" value="1"/>
</dbReference>
<keyword evidence="11" id="KW-0651">Protein splicing</keyword>
<evidence type="ECO:0000256" key="5">
    <source>
        <dbReference type="ARBA" id="ARBA00022737"/>
    </source>
</evidence>
<keyword evidence="10 17" id="KW-0067">ATP-binding</keyword>
<dbReference type="InterPro" id="IPR027434">
    <property type="entry name" value="Homing_endonucl"/>
</dbReference>
<dbReference type="Pfam" id="PF14528">
    <property type="entry name" value="LAGLIDADG_3"/>
    <property type="match status" value="1"/>
</dbReference>
<evidence type="ECO:0000259" key="18">
    <source>
        <dbReference type="PROSITE" id="PS50819"/>
    </source>
</evidence>
<evidence type="ECO:0000256" key="13">
    <source>
        <dbReference type="ARBA" id="ARBA00023235"/>
    </source>
</evidence>
<dbReference type="InterPro" id="IPR027417">
    <property type="entry name" value="P-loop_NTPase"/>
</dbReference>
<dbReference type="PANTHER" id="PTHR30153:SF2">
    <property type="entry name" value="REPLICATIVE DNA HELICASE"/>
    <property type="match status" value="1"/>
</dbReference>
<feature type="domain" description="SF4 helicase" evidence="19">
    <location>
        <begin position="629"/>
        <end position="795"/>
    </location>
</feature>
<keyword evidence="9" id="KW-0068">Autocatalytic cleavage</keyword>
<comment type="catalytic activity">
    <reaction evidence="15 17">
        <text>ATP + H2O = ADP + phosphate + H(+)</text>
        <dbReference type="Rhea" id="RHEA:13065"/>
        <dbReference type="ChEBI" id="CHEBI:15377"/>
        <dbReference type="ChEBI" id="CHEBI:15378"/>
        <dbReference type="ChEBI" id="CHEBI:30616"/>
        <dbReference type="ChEBI" id="CHEBI:43474"/>
        <dbReference type="ChEBI" id="CHEBI:456216"/>
        <dbReference type="EC" id="5.6.2.3"/>
    </reaction>
</comment>
<evidence type="ECO:0000256" key="7">
    <source>
        <dbReference type="ARBA" id="ARBA00022801"/>
    </source>
</evidence>
<feature type="domain" description="SF4 helicase" evidence="19">
    <location>
        <begin position="992"/>
        <end position="1052"/>
    </location>
</feature>
<dbReference type="AlphaFoldDB" id="A0A139XD42"/>
<name>A0A139XD42_9CYAN</name>
<evidence type="ECO:0000256" key="10">
    <source>
        <dbReference type="ARBA" id="ARBA00022840"/>
    </source>
</evidence>
<evidence type="ECO:0000313" key="21">
    <source>
        <dbReference type="Proteomes" id="UP000076925"/>
    </source>
</evidence>
<keyword evidence="4 17" id="KW-0235">DNA replication</keyword>
<dbReference type="NCBIfam" id="TIGR01445">
    <property type="entry name" value="intein_Nterm"/>
    <property type="match status" value="2"/>
</dbReference>
<dbReference type="InterPro" id="IPR016136">
    <property type="entry name" value="DNA_helicase_N/primase_C"/>
</dbReference>
<feature type="domain" description="SF4 helicase" evidence="19">
    <location>
        <begin position="173"/>
        <end position="210"/>
    </location>
</feature>
<dbReference type="InterPro" id="IPR007694">
    <property type="entry name" value="DNA_helicase_DnaB-like_C"/>
</dbReference>
<keyword evidence="8 17" id="KW-0347">Helicase</keyword>
<dbReference type="PROSITE" id="PS51199">
    <property type="entry name" value="SF4_HELICASE"/>
    <property type="match status" value="3"/>
</dbReference>
<feature type="domain" description="DOD-type homing endonuclease" evidence="18">
    <location>
        <begin position="322"/>
        <end position="464"/>
    </location>
</feature>
<evidence type="ECO:0000256" key="11">
    <source>
        <dbReference type="ARBA" id="ARBA00023000"/>
    </source>
</evidence>
<keyword evidence="3 17" id="KW-0639">Primosome</keyword>
<comment type="subunit">
    <text evidence="2">Homohexamer.</text>
</comment>
<dbReference type="SUPFAM" id="SSF51294">
    <property type="entry name" value="Hedgehog/intein (Hint) domain"/>
    <property type="match status" value="2"/>
</dbReference>
<sequence length="1055" mass="117869">MDRLPPQNIEAEEAILGGILLDPEAISRVSDRLVPEAFYISAHKDIYQATVRLHGQGKPTDLLAVINWLNDHDLLTRIGGRNKLATLVDRTVSAVNIDALADLVMEKFLRRQLIKAGNEIVQLGYQTETELPIVLDQAEQKVFGVTQERPQVGLVHIGDTLINTFQDIETRNQGIALPGIPCGFYDLDALTSGFQRSDLIIVAGRPSMGKCVAYDTEILLTDGSVSTIEEIYHRRYAKLLTLKDNWQFEMTQPSAFIDDGIKPVFRVTTRLGRYVETTITHPYLTIQGWRPLSELQPGDKIAVPRKINVFGTNTVRECEVKLLAYLIGDGCLTDTTSEFTNTNLLIQEDFSDSVLSFSSQLKVRTEICSERAPTFSAVKNWGEKNPLTEWLKNLSLWGKKAEQKIIPAFVFQLERSQVSLFLNRLFATDGWATVLTSGQAQLGYCTVSEQLARQLQHLLLRFGIISALKKRFVKYQNTRRIAWQLNITDAKSIKTFISEIGIFGKETALFQVQAALLNKRYQSNCDLISVDIWEQIAVAKGIEPWAALARRAGIKGYSNIHGSKRALSRESLFTLATALENLPLQQLATGDVYWDEIVSIEPVGNKQVYDLTIPITHNFVANDICVHNTAFCLNLAHNIAASYKLPVAVFSLEMSKEQLVQRLLASEAGIETGYLRSGRISQTQWEPLSRAISMLSEMPIYIDDTPNITVTEMRSQARRMQAEIGSELGLIIVDYLQLMEGAGDNRVQELSKITRSLKGLARELSVPIIALSQLSRGVESRTNKRPMLSDLRESGCLVGDSLVTLADSGVQIPIQELVGKSGFKIWALNEETMQLEKAVVSNAFSTGVKPILRLVTRLGRTIRATGNHKFLTIHGWQRLDEIQIGDRVALPRHLPSSSVPSMQQHGMTIRQMQSSLGVAHCGTALYKQNLSRERAARLASVVKSEKLNCLANSDIYWDEIVSIEADGEEEVYDLTVPRLQNFIANNIIVHNSIEQDADLVIMLYRDEYYNSDSPDRGIAEVIIAKHRNGPTGSVKLLFDPQFTKFKNLARPGGYS</sequence>
<dbReference type="GO" id="GO:0016887">
    <property type="term" value="F:ATP hydrolysis activity"/>
    <property type="evidence" value="ECO:0007669"/>
    <property type="project" value="RHEA"/>
</dbReference>
<dbReference type="Pfam" id="PF03796">
    <property type="entry name" value="DnaB_C"/>
    <property type="match status" value="2"/>
</dbReference>
<keyword evidence="13" id="KW-0413">Isomerase</keyword>
<dbReference type="InterPro" id="IPR036185">
    <property type="entry name" value="DNA_heli_DnaB-like_N_sf"/>
</dbReference>
<dbReference type="GO" id="GO:0005524">
    <property type="term" value="F:ATP binding"/>
    <property type="evidence" value="ECO:0007669"/>
    <property type="project" value="UniProtKB-UniRule"/>
</dbReference>
<dbReference type="InterPro" id="IPR007692">
    <property type="entry name" value="DNA_helicase_DnaB"/>
</dbReference>
<organism evidence="20 21">
    <name type="scientific">Scytonema hofmannii PCC 7110</name>
    <dbReference type="NCBI Taxonomy" id="128403"/>
    <lineage>
        <taxon>Bacteria</taxon>
        <taxon>Bacillati</taxon>
        <taxon>Cyanobacteriota</taxon>
        <taxon>Cyanophyceae</taxon>
        <taxon>Nostocales</taxon>
        <taxon>Scytonemataceae</taxon>
        <taxon>Scytonema</taxon>
    </lineage>
</organism>
<dbReference type="InterPro" id="IPR004860">
    <property type="entry name" value="LAGLIDADG_dom"/>
</dbReference>
<dbReference type="InterPro" id="IPR007693">
    <property type="entry name" value="DNA_helicase_DnaB-like_N"/>
</dbReference>
<evidence type="ECO:0000256" key="14">
    <source>
        <dbReference type="ARBA" id="ARBA00044940"/>
    </source>
</evidence>
<dbReference type="CDD" id="cd00081">
    <property type="entry name" value="Hint"/>
    <property type="match status" value="3"/>
</dbReference>
<dbReference type="Pfam" id="PF00772">
    <property type="entry name" value="DnaB"/>
    <property type="match status" value="1"/>
</dbReference>
<evidence type="ECO:0000259" key="19">
    <source>
        <dbReference type="PROSITE" id="PS51199"/>
    </source>
</evidence>
<evidence type="ECO:0000256" key="3">
    <source>
        <dbReference type="ARBA" id="ARBA00022515"/>
    </source>
</evidence>
<dbReference type="InterPro" id="IPR036844">
    <property type="entry name" value="Hint_dom_sf"/>
</dbReference>
<dbReference type="GO" id="GO:0003677">
    <property type="term" value="F:DNA binding"/>
    <property type="evidence" value="ECO:0007669"/>
    <property type="project" value="UniProtKB-UniRule"/>
</dbReference>
<keyword evidence="21" id="KW-1185">Reference proteome</keyword>
<evidence type="ECO:0000256" key="1">
    <source>
        <dbReference type="ARBA" id="ARBA00008428"/>
    </source>
</evidence>
<dbReference type="PROSITE" id="PS50819">
    <property type="entry name" value="INTEIN_ENDONUCLEASE"/>
    <property type="match status" value="1"/>
</dbReference>
<dbReference type="SUPFAM" id="SSF55608">
    <property type="entry name" value="Homing endonucleases"/>
    <property type="match status" value="1"/>
</dbReference>
<keyword evidence="7 17" id="KW-0378">Hydrolase</keyword>
<evidence type="ECO:0000313" key="20">
    <source>
        <dbReference type="EMBL" id="KYC42573.1"/>
    </source>
</evidence>
<evidence type="ECO:0000256" key="2">
    <source>
        <dbReference type="ARBA" id="ARBA00011643"/>
    </source>
</evidence>
<dbReference type="STRING" id="128403.WA1_18370"/>
<dbReference type="NCBIfam" id="TIGR00665">
    <property type="entry name" value="DnaB"/>
    <property type="match status" value="1"/>
</dbReference>
<evidence type="ECO:0000256" key="12">
    <source>
        <dbReference type="ARBA" id="ARBA00023125"/>
    </source>
</evidence>
<evidence type="ECO:0000256" key="8">
    <source>
        <dbReference type="ARBA" id="ARBA00022806"/>
    </source>
</evidence>
<dbReference type="GO" id="GO:0016539">
    <property type="term" value="P:intein-mediated protein splicing"/>
    <property type="evidence" value="ECO:0007669"/>
    <property type="project" value="InterPro"/>
</dbReference>
<dbReference type="FunFam" id="1.10.860.10:FF:000001">
    <property type="entry name" value="Replicative DNA helicase"/>
    <property type="match status" value="1"/>
</dbReference>
<gene>
    <name evidence="20" type="ORF">WA1_18370</name>
</gene>
<evidence type="ECO:0000256" key="6">
    <source>
        <dbReference type="ARBA" id="ARBA00022741"/>
    </source>
</evidence>
<dbReference type="SMART" id="SM00305">
    <property type="entry name" value="HintC"/>
    <property type="match status" value="2"/>
</dbReference>
<proteinExistence type="inferred from homology"/>
<dbReference type="PANTHER" id="PTHR30153">
    <property type="entry name" value="REPLICATIVE DNA HELICASE DNAB"/>
    <property type="match status" value="1"/>
</dbReference>
<evidence type="ECO:0000256" key="15">
    <source>
        <dbReference type="ARBA" id="ARBA00048954"/>
    </source>
</evidence>
<dbReference type="GO" id="GO:1990077">
    <property type="term" value="C:primosome complex"/>
    <property type="evidence" value="ECO:0007669"/>
    <property type="project" value="UniProtKB-UniRule"/>
</dbReference>
<dbReference type="Gene3D" id="3.40.50.300">
    <property type="entry name" value="P-loop containing nucleotide triphosphate hydrolases"/>
    <property type="match status" value="3"/>
</dbReference>
<dbReference type="PROSITE" id="PS50818">
    <property type="entry name" value="INTEIN_C_TER"/>
    <property type="match status" value="2"/>
</dbReference>
<reference evidence="20 21" key="1">
    <citation type="journal article" date="2013" name="Genome Biol. Evol.">
        <title>Genomes of Stigonematalean cyanobacteria (subsection V) and the evolution of oxygenic photosynthesis from prokaryotes to plastids.</title>
        <authorList>
            <person name="Dagan T."/>
            <person name="Roettger M."/>
            <person name="Stucken K."/>
            <person name="Landan G."/>
            <person name="Koch R."/>
            <person name="Major P."/>
            <person name="Gould S.B."/>
            <person name="Goremykin V.V."/>
            <person name="Rippka R."/>
            <person name="Tandeau de Marsac N."/>
            <person name="Gugger M."/>
            <person name="Lockhart P.J."/>
            <person name="Allen J.F."/>
            <person name="Brune I."/>
            <person name="Maus I."/>
            <person name="Puhler A."/>
            <person name="Martin W.F."/>
        </authorList>
    </citation>
    <scope>NUCLEOTIDE SEQUENCE [LARGE SCALE GENOMIC DNA]</scope>
    <source>
        <strain evidence="20 21">PCC 7110</strain>
    </source>
</reference>
<dbReference type="EC" id="5.6.2.3" evidence="16 17"/>
<accession>A0A139XD42</accession>
<evidence type="ECO:0000256" key="16">
    <source>
        <dbReference type="NCBIfam" id="TIGR00665"/>
    </source>
</evidence>
<dbReference type="GO" id="GO:0006269">
    <property type="term" value="P:DNA replication, synthesis of primer"/>
    <property type="evidence" value="ECO:0007669"/>
    <property type="project" value="UniProtKB-UniRule"/>
</dbReference>
<dbReference type="Proteomes" id="UP000076925">
    <property type="component" value="Unassembled WGS sequence"/>
</dbReference>
<comment type="caution">
    <text evidence="20">The sequence shown here is derived from an EMBL/GenBank/DDBJ whole genome shotgun (WGS) entry which is preliminary data.</text>
</comment>
<dbReference type="InterPro" id="IPR003586">
    <property type="entry name" value="Hint_dom_C"/>
</dbReference>
<comment type="similarity">
    <text evidence="1 17">Belongs to the helicase family. DnaB subfamily.</text>
</comment>
<evidence type="ECO:0000256" key="4">
    <source>
        <dbReference type="ARBA" id="ARBA00022705"/>
    </source>
</evidence>
<dbReference type="SUPFAM" id="SSF48024">
    <property type="entry name" value="N-terminal domain of DnaB helicase"/>
    <property type="match status" value="1"/>
</dbReference>
<dbReference type="Gene3D" id="1.10.860.10">
    <property type="entry name" value="DNAb Helicase, Chain A"/>
    <property type="match status" value="1"/>
</dbReference>
<dbReference type="PROSITE" id="PS50817">
    <property type="entry name" value="INTEIN_N_TER"/>
    <property type="match status" value="2"/>
</dbReference>
<dbReference type="GO" id="GO:0043139">
    <property type="term" value="F:5'-3' DNA helicase activity"/>
    <property type="evidence" value="ECO:0007669"/>
    <property type="project" value="UniProtKB-EC"/>
</dbReference>
<dbReference type="Gene3D" id="3.10.28.10">
    <property type="entry name" value="Homing endonucleases"/>
    <property type="match status" value="1"/>
</dbReference>
<dbReference type="InterPro" id="IPR004042">
    <property type="entry name" value="Intein_endonuc_central"/>
</dbReference>
<dbReference type="GO" id="GO:0005829">
    <property type="term" value="C:cytosol"/>
    <property type="evidence" value="ECO:0007669"/>
    <property type="project" value="TreeGrafter"/>
</dbReference>
<dbReference type="PRINTS" id="PR00379">
    <property type="entry name" value="INTEIN"/>
</dbReference>
<dbReference type="GO" id="GO:0004519">
    <property type="term" value="F:endonuclease activity"/>
    <property type="evidence" value="ECO:0007669"/>
    <property type="project" value="InterPro"/>
</dbReference>
<dbReference type="OrthoDB" id="9773982at2"/>
<dbReference type="CDD" id="cd00984">
    <property type="entry name" value="DnaB_C"/>
    <property type="match status" value="1"/>
</dbReference>
<dbReference type="InterPro" id="IPR006141">
    <property type="entry name" value="Intein_N"/>
</dbReference>
<comment type="function">
    <text evidence="17">The main replicative DNA helicase, it participates in initiation and elongation during chromosome replication. Travels ahead of the DNA replisome, separating dsDNA into templates for DNA synthesis. A processive ATP-dependent 5'-3' DNA helicase it has DNA-dependent ATPase activity.</text>
</comment>
<dbReference type="SMART" id="SM00306">
    <property type="entry name" value="HintN"/>
    <property type="match status" value="2"/>
</dbReference>
<dbReference type="Gene3D" id="2.170.16.10">
    <property type="entry name" value="Hedgehog/Intein (Hint) domain"/>
    <property type="match status" value="3"/>
</dbReference>
<dbReference type="EMBL" id="ANNX02000020">
    <property type="protein sequence ID" value="KYC42573.1"/>
    <property type="molecule type" value="Genomic_DNA"/>
</dbReference>
<dbReference type="InterPro" id="IPR003587">
    <property type="entry name" value="Hint_dom_N"/>
</dbReference>
<dbReference type="InterPro" id="IPR006142">
    <property type="entry name" value="INTEIN"/>
</dbReference>
<keyword evidence="6 17" id="KW-0547">Nucleotide-binding</keyword>
<comment type="function">
    <text evidence="14 17">The intein is an endonuclease.</text>
</comment>
<evidence type="ECO:0000256" key="9">
    <source>
        <dbReference type="ARBA" id="ARBA00022813"/>
    </source>
</evidence>
<dbReference type="SUPFAM" id="SSF52540">
    <property type="entry name" value="P-loop containing nucleoside triphosphate hydrolases"/>
    <property type="match status" value="1"/>
</dbReference>